<feature type="compositionally biased region" description="Low complexity" evidence="3">
    <location>
        <begin position="176"/>
        <end position="194"/>
    </location>
</feature>
<feature type="compositionally biased region" description="Basic and acidic residues" evidence="3">
    <location>
        <begin position="92"/>
        <end position="124"/>
    </location>
</feature>
<evidence type="ECO:0000256" key="1">
    <source>
        <dbReference type="ARBA" id="ARBA00010465"/>
    </source>
</evidence>
<feature type="region of interest" description="Disordered" evidence="3">
    <location>
        <begin position="1"/>
        <end position="134"/>
    </location>
</feature>
<proteinExistence type="inferred from homology"/>
<dbReference type="AlphaFoldDB" id="A0A316YV50"/>
<evidence type="ECO:0000256" key="2">
    <source>
        <dbReference type="ARBA" id="ARBA00019138"/>
    </source>
</evidence>
<feature type="compositionally biased region" description="Basic and acidic residues" evidence="3">
    <location>
        <begin position="257"/>
        <end position="267"/>
    </location>
</feature>
<dbReference type="Pfam" id="PF07572">
    <property type="entry name" value="BCNT"/>
    <property type="match status" value="1"/>
</dbReference>
<dbReference type="RefSeq" id="XP_025380357.1">
    <property type="nucleotide sequence ID" value="XM_025520401.1"/>
</dbReference>
<feature type="domain" description="BCNT-C" evidence="4">
    <location>
        <begin position="205"/>
        <end position="301"/>
    </location>
</feature>
<name>A0A316YV50_9BASI</name>
<dbReference type="InterPro" id="IPR027124">
    <property type="entry name" value="Swc5/CFDP1/2"/>
</dbReference>
<feature type="compositionally biased region" description="Acidic residues" evidence="3">
    <location>
        <begin position="12"/>
        <end position="41"/>
    </location>
</feature>
<dbReference type="PROSITE" id="PS51279">
    <property type="entry name" value="BCNT_C"/>
    <property type="match status" value="1"/>
</dbReference>
<feature type="region of interest" description="Disordered" evidence="3">
    <location>
        <begin position="245"/>
        <end position="301"/>
    </location>
</feature>
<dbReference type="EMBL" id="KZ819634">
    <property type="protein sequence ID" value="PWN93159.1"/>
    <property type="molecule type" value="Genomic_DNA"/>
</dbReference>
<dbReference type="InterPro" id="IPR011421">
    <property type="entry name" value="BCNT-C"/>
</dbReference>
<dbReference type="OrthoDB" id="445677at2759"/>
<dbReference type="PANTHER" id="PTHR48407:SF1">
    <property type="entry name" value="CRANIOFACIAL DEVELOPMENT PROTEIN 1"/>
    <property type="match status" value="1"/>
</dbReference>
<dbReference type="InParanoid" id="A0A316YV50"/>
<feature type="compositionally biased region" description="Basic and acidic residues" evidence="3">
    <location>
        <begin position="282"/>
        <end position="301"/>
    </location>
</feature>
<dbReference type="Proteomes" id="UP000245768">
    <property type="component" value="Unassembled WGS sequence"/>
</dbReference>
<dbReference type="GeneID" id="37042317"/>
<accession>A0A316YV50</accession>
<feature type="region of interest" description="Disordered" evidence="3">
    <location>
        <begin position="167"/>
        <end position="231"/>
    </location>
</feature>
<feature type="compositionally biased region" description="Low complexity" evidence="3">
    <location>
        <begin position="245"/>
        <end position="255"/>
    </location>
</feature>
<organism evidence="5 6">
    <name type="scientific">Acaromyces ingoldii</name>
    <dbReference type="NCBI Taxonomy" id="215250"/>
    <lineage>
        <taxon>Eukaryota</taxon>
        <taxon>Fungi</taxon>
        <taxon>Dikarya</taxon>
        <taxon>Basidiomycota</taxon>
        <taxon>Ustilaginomycotina</taxon>
        <taxon>Exobasidiomycetes</taxon>
        <taxon>Exobasidiales</taxon>
        <taxon>Cryptobasidiaceae</taxon>
        <taxon>Acaromyces</taxon>
    </lineage>
</organism>
<evidence type="ECO:0000259" key="4">
    <source>
        <dbReference type="PROSITE" id="PS51279"/>
    </source>
</evidence>
<sequence length="301" mass="31891">MKALDRSREPNEADDEGEESPDEDFREEAEAENDAADESDGEGAGGAGKGEEEELDEGEAADLKRDLGEDLRAGKRRKRGEGVGAGDDDESQRENDGNSKRGKPSQESEEAWKSIKEAAADADKGTVSSNDQEEMVKVIKTYKFAGDEVREEKLLPASHPDAVAYLKKQADGAGRPASVPAPATAASSSPAIARGSGGPAPGPRRKKGGGLAAMSAAASAKPTKINTLEKSKMDWDRFKSTADAAAADAAAAADDGLTERERDEMESQTKGGSSGLGSMKGYMERRGFLDRVEERLQNKDR</sequence>
<keyword evidence="6" id="KW-1185">Reference proteome</keyword>
<feature type="compositionally biased region" description="Basic and acidic residues" evidence="3">
    <location>
        <begin position="61"/>
        <end position="73"/>
    </location>
</feature>
<comment type="similarity">
    <text evidence="1">Belongs to the SWC5 family.</text>
</comment>
<reference evidence="5 6" key="1">
    <citation type="journal article" date="2018" name="Mol. Biol. Evol.">
        <title>Broad Genomic Sampling Reveals a Smut Pathogenic Ancestry of the Fungal Clade Ustilaginomycotina.</title>
        <authorList>
            <person name="Kijpornyongpan T."/>
            <person name="Mondo S.J."/>
            <person name="Barry K."/>
            <person name="Sandor L."/>
            <person name="Lee J."/>
            <person name="Lipzen A."/>
            <person name="Pangilinan J."/>
            <person name="LaButti K."/>
            <person name="Hainaut M."/>
            <person name="Henrissat B."/>
            <person name="Grigoriev I.V."/>
            <person name="Spatafora J.W."/>
            <person name="Aime M.C."/>
        </authorList>
    </citation>
    <scope>NUCLEOTIDE SEQUENCE [LARGE SCALE GENOMIC DNA]</scope>
    <source>
        <strain evidence="5 6">MCA 4198</strain>
    </source>
</reference>
<dbReference type="PANTHER" id="PTHR48407">
    <property type="entry name" value="CRANIOFACIAL DEVELOPMENT PROTEIN 1"/>
    <property type="match status" value="1"/>
</dbReference>
<feature type="compositionally biased region" description="Acidic residues" evidence="3">
    <location>
        <begin position="51"/>
        <end position="60"/>
    </location>
</feature>
<evidence type="ECO:0000256" key="3">
    <source>
        <dbReference type="SAM" id="MobiDB-lite"/>
    </source>
</evidence>
<gene>
    <name evidence="5" type="ORF">FA10DRAFT_263851</name>
</gene>
<evidence type="ECO:0000313" key="5">
    <source>
        <dbReference type="EMBL" id="PWN93159.1"/>
    </source>
</evidence>
<protein>
    <recommendedName>
        <fullName evidence="2">SWR1-complex protein 5</fullName>
    </recommendedName>
</protein>
<dbReference type="STRING" id="215250.A0A316YV50"/>
<feature type="compositionally biased region" description="Basic and acidic residues" evidence="3">
    <location>
        <begin position="1"/>
        <end position="11"/>
    </location>
</feature>
<evidence type="ECO:0000313" key="6">
    <source>
        <dbReference type="Proteomes" id="UP000245768"/>
    </source>
</evidence>
<dbReference type="GO" id="GO:0000812">
    <property type="term" value="C:Swr1 complex"/>
    <property type="evidence" value="ECO:0007669"/>
    <property type="project" value="TreeGrafter"/>
</dbReference>